<organism evidence="6 7">
    <name type="scientific">Anguilla anguilla</name>
    <name type="common">European freshwater eel</name>
    <name type="synonym">Muraena anguilla</name>
    <dbReference type="NCBI Taxonomy" id="7936"/>
    <lineage>
        <taxon>Eukaryota</taxon>
        <taxon>Metazoa</taxon>
        <taxon>Chordata</taxon>
        <taxon>Craniata</taxon>
        <taxon>Vertebrata</taxon>
        <taxon>Euteleostomi</taxon>
        <taxon>Actinopterygii</taxon>
        <taxon>Neopterygii</taxon>
        <taxon>Teleostei</taxon>
        <taxon>Anguilliformes</taxon>
        <taxon>Anguillidae</taxon>
        <taxon>Anguilla</taxon>
    </lineage>
</organism>
<dbReference type="InterPro" id="IPR006703">
    <property type="entry name" value="G_AIG1"/>
</dbReference>
<keyword evidence="2" id="KW-0547">Nucleotide-binding</keyword>
<evidence type="ECO:0000256" key="4">
    <source>
        <dbReference type="SAM" id="MobiDB-lite"/>
    </source>
</evidence>
<dbReference type="SUPFAM" id="SSF52540">
    <property type="entry name" value="P-loop containing nucleoside triphosphate hydrolases"/>
    <property type="match status" value="1"/>
</dbReference>
<keyword evidence="3" id="KW-0175">Coiled coil</keyword>
<gene>
    <name evidence="6" type="ORF">ANANG_G00293750</name>
</gene>
<reference evidence="6" key="1">
    <citation type="submission" date="2021-01" db="EMBL/GenBank/DDBJ databases">
        <title>A chromosome-scale assembly of European eel, Anguilla anguilla.</title>
        <authorList>
            <person name="Henkel C."/>
            <person name="Jong-Raadsen S.A."/>
            <person name="Dufour S."/>
            <person name="Weltzien F.-A."/>
            <person name="Palstra A.P."/>
            <person name="Pelster B."/>
            <person name="Spaink H.P."/>
            <person name="Van Den Thillart G.E."/>
            <person name="Jansen H."/>
            <person name="Zahm M."/>
            <person name="Klopp C."/>
            <person name="Cedric C."/>
            <person name="Louis A."/>
            <person name="Berthelot C."/>
            <person name="Parey E."/>
            <person name="Roest Crollius H."/>
            <person name="Montfort J."/>
            <person name="Robinson-Rechavi M."/>
            <person name="Bucao C."/>
            <person name="Bouchez O."/>
            <person name="Gislard M."/>
            <person name="Lluch J."/>
            <person name="Milhes M."/>
            <person name="Lampietro C."/>
            <person name="Lopez Roques C."/>
            <person name="Donnadieu C."/>
            <person name="Braasch I."/>
            <person name="Desvignes T."/>
            <person name="Postlethwait J."/>
            <person name="Bobe J."/>
            <person name="Guiguen Y."/>
            <person name="Dirks R."/>
        </authorList>
    </citation>
    <scope>NUCLEOTIDE SEQUENCE</scope>
    <source>
        <strain evidence="6">Tag_6206</strain>
        <tissue evidence="6">Liver</tissue>
    </source>
</reference>
<proteinExistence type="inferred from homology"/>
<keyword evidence="7" id="KW-1185">Reference proteome</keyword>
<dbReference type="PROSITE" id="PS00675">
    <property type="entry name" value="SIGMA54_INTERACT_1"/>
    <property type="match status" value="1"/>
</dbReference>
<name>A0A9D3LLG4_ANGAN</name>
<sequence length="543" mass="62260">MAFKNCIDEMDLSTDGEPTSRFQSLISQSTQICQGPLKTFLLNTVKETLDDSGMVRRWTFGEKNQSKTRTIMMMGETGTGKSTLINVMVNYILGVKYEDNIRFEIIKEEERSQTLSQTSAITVYEIYGNEGARVPFSLRLIDTPGYTDTSGEKQDEQISKNISKLFNAEKGVQQIDAVCLVVKASQNRLTDIQVKIFDAILSLFGKDIENNIMALITFSDGGKKPEALEAIDKAGVPCARNKKKEPIFFKFNNVSKKINDDCGDEGDDDDEEDDEEDDEDENYWQRNWEMGVATMQKFFESLDKMETRSLQMTQKVLMGREQLEMNIQCLQDQITAAENLQIMLRQTQDVLEKHKEDIDANKDFDYVVDEPCTIKVETRYPATCCRVCETNCHYPCTVVSADWLNWCAVMKGKNCTVCEKKCSYEDHIKEKKMYKPSTRRVTKTFEKMKEQYGRASREKATTEDLVKNLQEHAENVVSGKSELVEESYRHILSLSKIALRPDSRSTVQHLDFLLERLKETGTKEQIQKIMEIKKRAGELSKLK</sequence>
<dbReference type="Pfam" id="PF04548">
    <property type="entry name" value="AIG1"/>
    <property type="match status" value="1"/>
</dbReference>
<dbReference type="Gene3D" id="3.40.50.300">
    <property type="entry name" value="P-loop containing nucleotide triphosphate hydrolases"/>
    <property type="match status" value="1"/>
</dbReference>
<evidence type="ECO:0000313" key="7">
    <source>
        <dbReference type="Proteomes" id="UP001044222"/>
    </source>
</evidence>
<feature type="coiled-coil region" evidence="3">
    <location>
        <begin position="320"/>
        <end position="357"/>
    </location>
</feature>
<feature type="region of interest" description="Disordered" evidence="4">
    <location>
        <begin position="260"/>
        <end position="281"/>
    </location>
</feature>
<dbReference type="InterPro" id="IPR025662">
    <property type="entry name" value="Sigma_54_int_dom_ATP-bd_1"/>
</dbReference>
<feature type="compositionally biased region" description="Acidic residues" evidence="4">
    <location>
        <begin position="261"/>
        <end position="281"/>
    </location>
</feature>
<evidence type="ECO:0000256" key="2">
    <source>
        <dbReference type="ARBA" id="ARBA00022741"/>
    </source>
</evidence>
<evidence type="ECO:0000259" key="5">
    <source>
        <dbReference type="Pfam" id="PF04548"/>
    </source>
</evidence>
<dbReference type="PANTHER" id="PTHR32046:SF11">
    <property type="entry name" value="IMMUNE-ASSOCIATED NUCLEOTIDE-BINDING PROTEIN 10-LIKE"/>
    <property type="match status" value="1"/>
</dbReference>
<protein>
    <recommendedName>
        <fullName evidence="5">AIG1-type G domain-containing protein</fullName>
    </recommendedName>
</protein>
<dbReference type="Proteomes" id="UP001044222">
    <property type="component" value="Chromosome 17"/>
</dbReference>
<evidence type="ECO:0000256" key="1">
    <source>
        <dbReference type="ARBA" id="ARBA00008535"/>
    </source>
</evidence>
<comment type="similarity">
    <text evidence="1">Belongs to the TRAFAC class TrmE-Era-EngA-EngB-Septin-like GTPase superfamily. AIG1/Toc34/Toc159-like paraseptin GTPase family. IAN subfamily.</text>
</comment>
<dbReference type="InterPro" id="IPR027417">
    <property type="entry name" value="P-loop_NTPase"/>
</dbReference>
<feature type="domain" description="AIG1-type G" evidence="5">
    <location>
        <begin position="69"/>
        <end position="220"/>
    </location>
</feature>
<dbReference type="EMBL" id="JAFIRN010000017">
    <property type="protein sequence ID" value="KAG5832684.1"/>
    <property type="molecule type" value="Genomic_DNA"/>
</dbReference>
<comment type="caution">
    <text evidence="6">The sequence shown here is derived from an EMBL/GenBank/DDBJ whole genome shotgun (WGS) entry which is preliminary data.</text>
</comment>
<dbReference type="GO" id="GO:0005525">
    <property type="term" value="F:GTP binding"/>
    <property type="evidence" value="ECO:0007669"/>
    <property type="project" value="InterPro"/>
</dbReference>
<dbReference type="PANTHER" id="PTHR32046">
    <property type="entry name" value="G DOMAIN-CONTAINING PROTEIN"/>
    <property type="match status" value="1"/>
</dbReference>
<accession>A0A9D3LLG4</accession>
<evidence type="ECO:0000256" key="3">
    <source>
        <dbReference type="SAM" id="Coils"/>
    </source>
</evidence>
<evidence type="ECO:0000313" key="6">
    <source>
        <dbReference type="EMBL" id="KAG5832684.1"/>
    </source>
</evidence>
<dbReference type="AlphaFoldDB" id="A0A9D3LLG4"/>